<dbReference type="InterPro" id="IPR036138">
    <property type="entry name" value="PBP_dimer_sf"/>
</dbReference>
<dbReference type="Proteomes" id="UP000476934">
    <property type="component" value="Unassembled WGS sequence"/>
</dbReference>
<dbReference type="Gene3D" id="3.90.1310.10">
    <property type="entry name" value="Penicillin-binding protein 2a (Domain 2)"/>
    <property type="match status" value="1"/>
</dbReference>
<dbReference type="Pfam" id="PF00905">
    <property type="entry name" value="Transpeptidase"/>
    <property type="match status" value="1"/>
</dbReference>
<dbReference type="AlphaFoldDB" id="A0A0A6VG55"/>
<feature type="domain" description="Penicillin-binding protein transpeptidase" evidence="8">
    <location>
        <begin position="353"/>
        <end position="655"/>
    </location>
</feature>
<evidence type="ECO:0000256" key="6">
    <source>
        <dbReference type="ARBA" id="ARBA00034000"/>
    </source>
</evidence>
<feature type="domain" description="Penicillin-binding protein dimerisation" evidence="9">
    <location>
        <begin position="156"/>
        <end position="316"/>
    </location>
</feature>
<evidence type="ECO:0000313" key="12">
    <source>
        <dbReference type="EMBL" id="NEY19150.1"/>
    </source>
</evidence>
<feature type="signal peptide" evidence="7">
    <location>
        <begin position="1"/>
        <end position="19"/>
    </location>
</feature>
<gene>
    <name evidence="12" type="ORF">G4D61_04100</name>
    <name evidence="11" type="ORF">NG54_03635</name>
</gene>
<comment type="pathway">
    <text evidence="2">Cell wall biogenesis; peptidoglycan biosynthesis.</text>
</comment>
<dbReference type="InterPro" id="IPR005311">
    <property type="entry name" value="PBP_dimer"/>
</dbReference>
<keyword evidence="14" id="KW-1185">Reference proteome</keyword>
<protein>
    <recommendedName>
        <fullName evidence="4">serine-type D-Ala-D-Ala carboxypeptidase</fullName>
        <ecNumber evidence="4">3.4.16.4</ecNumber>
    </recommendedName>
</protein>
<dbReference type="SUPFAM" id="SSF56601">
    <property type="entry name" value="beta-lactamase/transpeptidase-like"/>
    <property type="match status" value="1"/>
</dbReference>
<dbReference type="STRING" id="363870.NG54_03635"/>
<dbReference type="EMBL" id="JRUN01000006">
    <property type="protein sequence ID" value="KHD86408.1"/>
    <property type="molecule type" value="Genomic_DNA"/>
</dbReference>
<evidence type="ECO:0000256" key="7">
    <source>
        <dbReference type="SAM" id="SignalP"/>
    </source>
</evidence>
<dbReference type="GO" id="GO:0016740">
    <property type="term" value="F:transferase activity"/>
    <property type="evidence" value="ECO:0007669"/>
    <property type="project" value="UniProtKB-KW"/>
</dbReference>
<keyword evidence="7" id="KW-0732">Signal</keyword>
<dbReference type="PROSITE" id="PS51257">
    <property type="entry name" value="PROKAR_LIPOPROTEIN"/>
    <property type="match status" value="1"/>
</dbReference>
<evidence type="ECO:0000313" key="14">
    <source>
        <dbReference type="Proteomes" id="UP000476934"/>
    </source>
</evidence>
<keyword evidence="11" id="KW-0808">Transferase</keyword>
<evidence type="ECO:0000256" key="3">
    <source>
        <dbReference type="ARBA" id="ARBA00007171"/>
    </source>
</evidence>
<dbReference type="Pfam" id="PF05223">
    <property type="entry name" value="MecA_N"/>
    <property type="match status" value="1"/>
</dbReference>
<proteinExistence type="inferred from homology"/>
<dbReference type="EMBL" id="JAAIWK010000004">
    <property type="protein sequence ID" value="NEY19150.1"/>
    <property type="molecule type" value="Genomic_DNA"/>
</dbReference>
<evidence type="ECO:0000313" key="11">
    <source>
        <dbReference type="EMBL" id="KHD86408.1"/>
    </source>
</evidence>
<dbReference type="Proteomes" id="UP000030588">
    <property type="component" value="Unassembled WGS sequence"/>
</dbReference>
<evidence type="ECO:0000259" key="8">
    <source>
        <dbReference type="Pfam" id="PF00905"/>
    </source>
</evidence>
<keyword evidence="5" id="KW-0472">Membrane</keyword>
<dbReference type="InterPro" id="IPR032710">
    <property type="entry name" value="NTF2-like_dom_sf"/>
</dbReference>
<evidence type="ECO:0000256" key="1">
    <source>
        <dbReference type="ARBA" id="ARBA00004370"/>
    </source>
</evidence>
<accession>A0A0A6VG55</accession>
<evidence type="ECO:0000259" key="10">
    <source>
        <dbReference type="Pfam" id="PF05223"/>
    </source>
</evidence>
<organism evidence="11 13">
    <name type="scientific">Heyndrickxia ginsengihumi</name>
    <dbReference type="NCBI Taxonomy" id="363870"/>
    <lineage>
        <taxon>Bacteria</taxon>
        <taxon>Bacillati</taxon>
        <taxon>Bacillota</taxon>
        <taxon>Bacilli</taxon>
        <taxon>Bacillales</taxon>
        <taxon>Bacillaceae</taxon>
        <taxon>Heyndrickxia</taxon>
    </lineage>
</organism>
<evidence type="ECO:0000259" key="9">
    <source>
        <dbReference type="Pfam" id="PF03717"/>
    </source>
</evidence>
<dbReference type="PANTHER" id="PTHR30627">
    <property type="entry name" value="PEPTIDOGLYCAN D,D-TRANSPEPTIDASE"/>
    <property type="match status" value="1"/>
</dbReference>
<name>A0A0A6VG55_9BACI</name>
<dbReference type="InterPro" id="IPR050515">
    <property type="entry name" value="Beta-lactam/transpept"/>
</dbReference>
<dbReference type="InterPro" id="IPR001460">
    <property type="entry name" value="PCN-bd_Tpept"/>
</dbReference>
<reference evidence="12 14" key="3">
    <citation type="submission" date="2020-03" db="EMBL/GenBank/DDBJ databases">
        <title>Bacillus aquiflavi sp. nov., isolated from yellow water of strong flavor Chinese baijiu in Yibin region of China.</title>
        <authorList>
            <person name="Xie J."/>
        </authorList>
    </citation>
    <scope>NUCLEOTIDE SEQUENCE [LARGE SCALE GENOMIC DNA]</scope>
    <source>
        <strain evidence="12 14">Gsoil 114</strain>
    </source>
</reference>
<dbReference type="Pfam" id="PF03717">
    <property type="entry name" value="PBP_dimer"/>
    <property type="match status" value="1"/>
</dbReference>
<sequence>MKKSMILGTLLLLVLTALAGCQKVPTPNERLSDYTKLWNKQDFTKMYNQYLSTESKNEYKTKDFASRYKKVYEDLNVTKLHITFDSVKKDAFKNKDKVKIPVNITFETVAGKVSYKKTAELVKEKRDKKTNWYLNWDPSYILPNLTQDDKIQLSEQNPERGEIFDRNGKGLAINAKAYQVGVIPGEISKKTKEKVAKLLGISVKEINQKLGQSWVTENVFVPIKEVPQTEKELLNKLTAMKGVSLQTTEVREYPYGEAAAHLTGYIGNITADELKKLKNKGYTANSVIGKRGLEQLYDEQLRGEVGAKISIQKPDGSTSVVAEKTVKNGKDIHTTIDAALQKKIFNQIKGNAGTASAINPKTGDVLALVSAPSFDPNEFVLGMSNSAYKKLADNKKQPLLNRFALTYAPGSTIKPITGAIALNTGTTTTTATKTIKGTAWSKNSDWGNYKITRVHVNNSPENMEKALILSDNIFFAQTALDIGANKFAKGLQSFGVGENIPFDYPLKDSQISSNGKFSNDIQLADSGYGQGQMQLNILHLAVAYTPFINDGNMIKPHLLKNEKTETWKKSVISSQTANTVAKMLRQVVADPEGTGHAANISNAKLAGKTGTAELKTSKKDKNGKENGLFVAYDANKKNVLISMLIEDVKNHGGSGLVVQKVTNVFR</sequence>
<dbReference type="RefSeq" id="WP_035353290.1">
    <property type="nucleotide sequence ID" value="NZ_JAAIWK010000004.1"/>
</dbReference>
<dbReference type="GO" id="GO:0009252">
    <property type="term" value="P:peptidoglycan biosynthetic process"/>
    <property type="evidence" value="ECO:0007669"/>
    <property type="project" value="UniProtKB-UniPathway"/>
</dbReference>
<dbReference type="SUPFAM" id="SSF56519">
    <property type="entry name" value="Penicillin binding protein dimerisation domain"/>
    <property type="match status" value="1"/>
</dbReference>
<comment type="subcellular location">
    <subcellularLocation>
        <location evidence="1">Membrane</location>
    </subcellularLocation>
</comment>
<feature type="chain" id="PRO_5044540684" description="serine-type D-Ala-D-Ala carboxypeptidase" evidence="7">
    <location>
        <begin position="20"/>
        <end position="666"/>
    </location>
</feature>
<comment type="similarity">
    <text evidence="3">Belongs to the transpeptidase family.</text>
</comment>
<dbReference type="InterPro" id="IPR012338">
    <property type="entry name" value="Beta-lactam/transpept-like"/>
</dbReference>
<dbReference type="EC" id="3.4.16.4" evidence="4"/>
<dbReference type="GO" id="GO:0071972">
    <property type="term" value="F:peptidoglycan L,D-transpeptidase activity"/>
    <property type="evidence" value="ECO:0007669"/>
    <property type="project" value="TreeGrafter"/>
</dbReference>
<dbReference type="GO" id="GO:0009002">
    <property type="term" value="F:serine-type D-Ala-D-Ala carboxypeptidase activity"/>
    <property type="evidence" value="ECO:0007669"/>
    <property type="project" value="UniProtKB-EC"/>
</dbReference>
<dbReference type="PANTHER" id="PTHR30627:SF25">
    <property type="entry name" value="PENICILLIN-BINDING PROTEIN 3"/>
    <property type="match status" value="1"/>
</dbReference>
<dbReference type="GO" id="GO:0008658">
    <property type="term" value="F:penicillin binding"/>
    <property type="evidence" value="ECO:0007669"/>
    <property type="project" value="InterPro"/>
</dbReference>
<dbReference type="GO" id="GO:0005886">
    <property type="term" value="C:plasma membrane"/>
    <property type="evidence" value="ECO:0007669"/>
    <property type="project" value="TreeGrafter"/>
</dbReference>
<evidence type="ECO:0000256" key="2">
    <source>
        <dbReference type="ARBA" id="ARBA00004752"/>
    </source>
</evidence>
<dbReference type="Gene3D" id="3.40.710.10">
    <property type="entry name" value="DD-peptidase/beta-lactamase superfamily"/>
    <property type="match status" value="1"/>
</dbReference>
<dbReference type="GO" id="GO:0071555">
    <property type="term" value="P:cell wall organization"/>
    <property type="evidence" value="ECO:0007669"/>
    <property type="project" value="TreeGrafter"/>
</dbReference>
<dbReference type="Gene3D" id="3.10.450.100">
    <property type="entry name" value="NTF2-like, domain 1"/>
    <property type="match status" value="1"/>
</dbReference>
<comment type="caution">
    <text evidence="11">The sequence shown here is derived from an EMBL/GenBank/DDBJ whole genome shotgun (WGS) entry which is preliminary data.</text>
</comment>
<dbReference type="InterPro" id="IPR007887">
    <property type="entry name" value="MecA_N"/>
</dbReference>
<dbReference type="OrthoDB" id="9766847at2"/>
<dbReference type="UniPathway" id="UPA00219"/>
<comment type="catalytic activity">
    <reaction evidence="6">
        <text>Preferential cleavage: (Ac)2-L-Lys-D-Ala-|-D-Ala. Also transpeptidation of peptidyl-alanyl moieties that are N-acyl substituents of D-alanine.</text>
        <dbReference type="EC" id="3.4.16.4"/>
    </reaction>
</comment>
<dbReference type="SUPFAM" id="SSF54427">
    <property type="entry name" value="NTF2-like"/>
    <property type="match status" value="1"/>
</dbReference>
<dbReference type="Gene3D" id="3.30.1390.30">
    <property type="entry name" value="Penicillin-binding protein 2a, domain 3"/>
    <property type="match status" value="1"/>
</dbReference>
<evidence type="ECO:0000256" key="4">
    <source>
        <dbReference type="ARBA" id="ARBA00012448"/>
    </source>
</evidence>
<reference evidence="12" key="2">
    <citation type="submission" date="2020-02" db="EMBL/GenBank/DDBJ databases">
        <authorList>
            <person name="Feng H."/>
        </authorList>
    </citation>
    <scope>NUCLEOTIDE SEQUENCE [LARGE SCALE GENOMIC DNA]</scope>
    <source>
        <strain evidence="12">Gsoil 114</strain>
    </source>
</reference>
<feature type="domain" description="NTF2-like N-terminal transpeptidase" evidence="10">
    <location>
        <begin position="26"/>
        <end position="149"/>
    </location>
</feature>
<dbReference type="GO" id="GO:0046677">
    <property type="term" value="P:response to antibiotic"/>
    <property type="evidence" value="ECO:0007669"/>
    <property type="project" value="InterPro"/>
</dbReference>
<evidence type="ECO:0000256" key="5">
    <source>
        <dbReference type="ARBA" id="ARBA00023136"/>
    </source>
</evidence>
<reference evidence="11 13" key="1">
    <citation type="submission" date="2014-10" db="EMBL/GenBank/DDBJ databases">
        <title>Draft genome of phytase producing Bacillus ginsengihumi strain M2.11.</title>
        <authorList>
            <person name="Toymentseva A."/>
            <person name="Boulygina E.A."/>
            <person name="Kazakov S.V."/>
            <person name="Kayumov I."/>
            <person name="Suleimanova A.D."/>
            <person name="Mardanova A.M."/>
            <person name="Maria S.N."/>
            <person name="Sergey M.Y."/>
            <person name="Sharipova M.R."/>
        </authorList>
    </citation>
    <scope>NUCLEOTIDE SEQUENCE [LARGE SCALE GENOMIC DNA]</scope>
    <source>
        <strain evidence="11 13">M2.11</strain>
    </source>
</reference>
<evidence type="ECO:0000313" key="13">
    <source>
        <dbReference type="Proteomes" id="UP000030588"/>
    </source>
</evidence>